<dbReference type="GO" id="GO:0006508">
    <property type="term" value="P:proteolysis"/>
    <property type="evidence" value="ECO:0007669"/>
    <property type="project" value="UniProtKB-KW"/>
</dbReference>
<dbReference type="InterPro" id="IPR036138">
    <property type="entry name" value="PBP_dimer_sf"/>
</dbReference>
<dbReference type="GO" id="GO:0008360">
    <property type="term" value="P:regulation of cell shape"/>
    <property type="evidence" value="ECO:0007669"/>
    <property type="project" value="UniProtKB-KW"/>
</dbReference>
<dbReference type="PANTHER" id="PTHR30627">
    <property type="entry name" value="PEPTIDOGLYCAN D,D-TRANSPEPTIDASE"/>
    <property type="match status" value="1"/>
</dbReference>
<reference evidence="16" key="1">
    <citation type="submission" date="2022-12" db="EMBL/GenBank/DDBJ databases">
        <title>Reference genome sequencing for broad-spectrum identification of bacterial and archaeal isolates by mass spectrometry.</title>
        <authorList>
            <person name="Sekiguchi Y."/>
            <person name="Tourlousse D.M."/>
        </authorList>
    </citation>
    <scope>NUCLEOTIDE SEQUENCE</scope>
    <source>
        <strain evidence="16">10succ1</strain>
    </source>
</reference>
<accession>A0A9W6GPF7</accession>
<keyword evidence="17" id="KW-1185">Reference proteome</keyword>
<dbReference type="GO" id="GO:0005886">
    <property type="term" value="C:plasma membrane"/>
    <property type="evidence" value="ECO:0007669"/>
    <property type="project" value="UniProtKB-SubCell"/>
</dbReference>
<keyword evidence="10 13" id="KW-1133">Transmembrane helix</keyword>
<keyword evidence="5" id="KW-0645">Protease</keyword>
<evidence type="ECO:0000256" key="1">
    <source>
        <dbReference type="ARBA" id="ARBA00004167"/>
    </source>
</evidence>
<feature type="domain" description="Penicillin-binding protein dimerisation" evidence="15">
    <location>
        <begin position="60"/>
        <end position="230"/>
    </location>
</feature>
<organism evidence="16 17">
    <name type="scientific">Propionigenium maris DSM 9537</name>
    <dbReference type="NCBI Taxonomy" id="1123000"/>
    <lineage>
        <taxon>Bacteria</taxon>
        <taxon>Fusobacteriati</taxon>
        <taxon>Fusobacteriota</taxon>
        <taxon>Fusobacteriia</taxon>
        <taxon>Fusobacteriales</taxon>
        <taxon>Fusobacteriaceae</taxon>
        <taxon>Propionigenium</taxon>
    </lineage>
</organism>
<dbReference type="Proteomes" id="UP001144471">
    <property type="component" value="Unassembled WGS sequence"/>
</dbReference>
<evidence type="ECO:0000256" key="12">
    <source>
        <dbReference type="ARBA" id="ARBA00023316"/>
    </source>
</evidence>
<evidence type="ECO:0000256" key="4">
    <source>
        <dbReference type="ARBA" id="ARBA00022519"/>
    </source>
</evidence>
<dbReference type="Pfam" id="PF00905">
    <property type="entry name" value="Transpeptidase"/>
    <property type="match status" value="1"/>
</dbReference>
<keyword evidence="9" id="KW-0573">Peptidoglycan synthesis</keyword>
<sequence>MKNRLGIKLGGDTENRSLIFQVIVVVIFTLLATRLFYLQVVRGDEYRERANNNRVKLKRIEAPRGKIFDSQGELLATNEAGYRLLYLKERKYSEKELKEISELLGLTEESVERRIKYGEIFPYTRENILVDDLDEDEAHRIMEKLSEYPYLQVQAYAKREYLYDTLASHVLGYVKKISAEEYEELKELGYTQRDTVGKNGVEKQYDYQLQGKPGYKYIEVNALNRIVKELRQRQPVPGKDMYLTIDSRLQEVMEKYFEEKKLQGSFVAINPKNGEVIAMVSYPTYSLNMFTSRFTSEEWNSIMNDKRKPLRNRAIAGEYPPGSVFKPIVSVGLLNNGLNPKKQYFDNGYYQIGKWKWRSWKRGGHGYVDFKKAITESANPYFYRLGDELGPTKLIETAADFGMGQRTGIDTPGERSGRLPDDEWKRKNMNEPWYRGDTINLSIGQGYLTVTPLQMAEAYTLLANKGVAYRPHLVRTLKGKDETVVTKIEKVKELNYSKSYYDLITDAMVNAVEASNGTVKALRTEGLRVAAKTGSAQNSQFKKTHAWVGGYFPAHDPEVVFVAFAEGAGGGGSVAAPAAKAFIDKYLELKGNNHFD</sequence>
<evidence type="ECO:0000256" key="2">
    <source>
        <dbReference type="ARBA" id="ARBA00004236"/>
    </source>
</evidence>
<evidence type="ECO:0000256" key="8">
    <source>
        <dbReference type="ARBA" id="ARBA00022960"/>
    </source>
</evidence>
<dbReference type="InterPro" id="IPR050515">
    <property type="entry name" value="Beta-lactam/transpept"/>
</dbReference>
<evidence type="ECO:0000313" key="17">
    <source>
        <dbReference type="Proteomes" id="UP001144471"/>
    </source>
</evidence>
<evidence type="ECO:0000256" key="7">
    <source>
        <dbReference type="ARBA" id="ARBA00022801"/>
    </source>
</evidence>
<dbReference type="GO" id="GO:0009002">
    <property type="term" value="F:serine-type D-Ala-D-Ala carboxypeptidase activity"/>
    <property type="evidence" value="ECO:0007669"/>
    <property type="project" value="InterPro"/>
</dbReference>
<feature type="transmembrane region" description="Helical" evidence="13">
    <location>
        <begin position="18"/>
        <end position="37"/>
    </location>
</feature>
<dbReference type="RefSeq" id="WP_281837247.1">
    <property type="nucleotide sequence ID" value="NZ_BSDY01000020.1"/>
</dbReference>
<dbReference type="Gene3D" id="3.90.1310.10">
    <property type="entry name" value="Penicillin-binding protein 2a (Domain 2)"/>
    <property type="match status" value="1"/>
</dbReference>
<dbReference type="SUPFAM" id="SSF56519">
    <property type="entry name" value="Penicillin binding protein dimerisation domain"/>
    <property type="match status" value="1"/>
</dbReference>
<dbReference type="InterPro" id="IPR017790">
    <property type="entry name" value="Penicillin-binding_protein_2"/>
</dbReference>
<dbReference type="InterPro" id="IPR012338">
    <property type="entry name" value="Beta-lactam/transpept-like"/>
</dbReference>
<keyword evidence="3" id="KW-1003">Cell membrane</keyword>
<dbReference type="PANTHER" id="PTHR30627:SF2">
    <property type="entry name" value="PEPTIDOGLYCAN D,D-TRANSPEPTIDASE MRDA"/>
    <property type="match status" value="1"/>
</dbReference>
<evidence type="ECO:0000256" key="3">
    <source>
        <dbReference type="ARBA" id="ARBA00022475"/>
    </source>
</evidence>
<evidence type="ECO:0000256" key="6">
    <source>
        <dbReference type="ARBA" id="ARBA00022692"/>
    </source>
</evidence>
<protein>
    <submittedName>
        <fullName evidence="16">Cell division protein FtsI</fullName>
    </submittedName>
</protein>
<keyword evidence="7" id="KW-0378">Hydrolase</keyword>
<keyword evidence="12" id="KW-0961">Cell wall biogenesis/degradation</keyword>
<dbReference type="EMBL" id="BSDY01000020">
    <property type="protein sequence ID" value="GLI57581.1"/>
    <property type="molecule type" value="Genomic_DNA"/>
</dbReference>
<dbReference type="GO" id="GO:0051301">
    <property type="term" value="P:cell division"/>
    <property type="evidence" value="ECO:0007669"/>
    <property type="project" value="UniProtKB-KW"/>
</dbReference>
<evidence type="ECO:0000256" key="5">
    <source>
        <dbReference type="ARBA" id="ARBA00022670"/>
    </source>
</evidence>
<keyword evidence="8" id="KW-0133">Cell shape</keyword>
<proteinExistence type="predicted"/>
<name>A0A9W6GPF7_9FUSO</name>
<keyword evidence="16" id="KW-0132">Cell division</keyword>
<dbReference type="GO" id="GO:0009252">
    <property type="term" value="P:peptidoglycan biosynthetic process"/>
    <property type="evidence" value="ECO:0007669"/>
    <property type="project" value="UniProtKB-KW"/>
</dbReference>
<dbReference type="GO" id="GO:0008658">
    <property type="term" value="F:penicillin binding"/>
    <property type="evidence" value="ECO:0007669"/>
    <property type="project" value="InterPro"/>
</dbReference>
<comment type="caution">
    <text evidence="16">The sequence shown here is derived from an EMBL/GenBank/DDBJ whole genome shotgun (WGS) entry which is preliminary data.</text>
</comment>
<keyword evidence="16" id="KW-0131">Cell cycle</keyword>
<dbReference type="Gene3D" id="3.40.710.10">
    <property type="entry name" value="DD-peptidase/beta-lactamase superfamily"/>
    <property type="match status" value="1"/>
</dbReference>
<dbReference type="Pfam" id="PF03717">
    <property type="entry name" value="PBP_dimer"/>
    <property type="match status" value="1"/>
</dbReference>
<dbReference type="Gene3D" id="3.30.1390.30">
    <property type="entry name" value="Penicillin-binding protein 2a, domain 3"/>
    <property type="match status" value="1"/>
</dbReference>
<keyword evidence="11 13" id="KW-0472">Membrane</keyword>
<dbReference type="InterPro" id="IPR005311">
    <property type="entry name" value="PBP_dimer"/>
</dbReference>
<evidence type="ECO:0000256" key="11">
    <source>
        <dbReference type="ARBA" id="ARBA00023136"/>
    </source>
</evidence>
<dbReference type="SUPFAM" id="SSF56601">
    <property type="entry name" value="beta-lactamase/transpeptidase-like"/>
    <property type="match status" value="1"/>
</dbReference>
<keyword evidence="6 13" id="KW-0812">Transmembrane</keyword>
<keyword evidence="4" id="KW-0997">Cell inner membrane</keyword>
<evidence type="ECO:0000259" key="14">
    <source>
        <dbReference type="Pfam" id="PF00905"/>
    </source>
</evidence>
<dbReference type="GO" id="GO:0071972">
    <property type="term" value="F:peptidoglycan L,D-transpeptidase activity"/>
    <property type="evidence" value="ECO:0007669"/>
    <property type="project" value="TreeGrafter"/>
</dbReference>
<feature type="domain" description="Penicillin-binding protein transpeptidase" evidence="14">
    <location>
        <begin position="264"/>
        <end position="583"/>
    </location>
</feature>
<comment type="subcellular location">
    <subcellularLocation>
        <location evidence="2">Cell membrane</location>
    </subcellularLocation>
    <subcellularLocation>
        <location evidence="1">Membrane</location>
        <topology evidence="1">Single-pass membrane protein</topology>
    </subcellularLocation>
</comment>
<dbReference type="InterPro" id="IPR001460">
    <property type="entry name" value="PCN-bd_Tpept"/>
</dbReference>
<dbReference type="GO" id="GO:0071555">
    <property type="term" value="P:cell wall organization"/>
    <property type="evidence" value="ECO:0007669"/>
    <property type="project" value="UniProtKB-KW"/>
</dbReference>
<dbReference type="NCBIfam" id="TIGR03423">
    <property type="entry name" value="pbp2_mrdA"/>
    <property type="match status" value="1"/>
</dbReference>
<evidence type="ECO:0000256" key="10">
    <source>
        <dbReference type="ARBA" id="ARBA00022989"/>
    </source>
</evidence>
<evidence type="ECO:0000256" key="9">
    <source>
        <dbReference type="ARBA" id="ARBA00022984"/>
    </source>
</evidence>
<evidence type="ECO:0000259" key="15">
    <source>
        <dbReference type="Pfam" id="PF03717"/>
    </source>
</evidence>
<evidence type="ECO:0000256" key="13">
    <source>
        <dbReference type="SAM" id="Phobius"/>
    </source>
</evidence>
<evidence type="ECO:0000313" key="16">
    <source>
        <dbReference type="EMBL" id="GLI57581.1"/>
    </source>
</evidence>
<gene>
    <name evidence="16" type="ORF">PM10SUCC1_30950</name>
</gene>
<dbReference type="AlphaFoldDB" id="A0A9W6GPF7"/>